<dbReference type="SUPFAM" id="SSF53335">
    <property type="entry name" value="S-adenosyl-L-methionine-dependent methyltransferases"/>
    <property type="match status" value="1"/>
</dbReference>
<organism evidence="1 2">
    <name type="scientific">Cyclotella cryptica</name>
    <dbReference type="NCBI Taxonomy" id="29204"/>
    <lineage>
        <taxon>Eukaryota</taxon>
        <taxon>Sar</taxon>
        <taxon>Stramenopiles</taxon>
        <taxon>Ochrophyta</taxon>
        <taxon>Bacillariophyta</taxon>
        <taxon>Coscinodiscophyceae</taxon>
        <taxon>Thalassiosirophycidae</taxon>
        <taxon>Stephanodiscales</taxon>
        <taxon>Stephanodiscaceae</taxon>
        <taxon>Cyclotella</taxon>
    </lineage>
</organism>
<dbReference type="InterPro" id="IPR029063">
    <property type="entry name" value="SAM-dependent_MTases_sf"/>
</dbReference>
<evidence type="ECO:0000313" key="2">
    <source>
        <dbReference type="Proteomes" id="UP001516023"/>
    </source>
</evidence>
<comment type="caution">
    <text evidence="1">The sequence shown here is derived from an EMBL/GenBank/DDBJ whole genome shotgun (WGS) entry which is preliminary data.</text>
</comment>
<dbReference type="Proteomes" id="UP001516023">
    <property type="component" value="Unassembled WGS sequence"/>
</dbReference>
<sequence>MGGGYDTRSLKLMEHYLMHHDQVPPSPMLERKTTRMQKRWKTWFQRRKRTSFDAVTKSTSSPLHFLPPSNHYSLECYELDLPEVVQSKRKLIQSRLSRRRPWLMDGNTTPSTSNYPTLVEVDLNNLTETRMALENILSPNNKDGISEHGATVKVANIILFEGVMIYLDQGIPHSLLQLCSDVLRNNSNATEDNPSGGTTSYLCFADRLENIPGGDEEKARSEMQNTGWELVDWLSKPGLARHMGVASCRSATSCISVLASDG</sequence>
<accession>A0ABD3QY94</accession>
<dbReference type="Gene3D" id="3.40.50.150">
    <property type="entry name" value="Vaccinia Virus protein VP39"/>
    <property type="match status" value="1"/>
</dbReference>
<evidence type="ECO:0000313" key="1">
    <source>
        <dbReference type="EMBL" id="KAL3805302.1"/>
    </source>
</evidence>
<gene>
    <name evidence="1" type="ORF">HJC23_009009</name>
</gene>
<proteinExistence type="predicted"/>
<dbReference type="EMBL" id="JABMIG020000003">
    <property type="protein sequence ID" value="KAL3805302.1"/>
    <property type="molecule type" value="Genomic_DNA"/>
</dbReference>
<name>A0ABD3QY94_9STRA</name>
<dbReference type="AlphaFoldDB" id="A0ABD3QY94"/>
<keyword evidence="2" id="KW-1185">Reference proteome</keyword>
<protein>
    <submittedName>
        <fullName evidence="1">Uncharacterized protein</fullName>
    </submittedName>
</protein>
<reference evidence="1 2" key="1">
    <citation type="journal article" date="2020" name="G3 (Bethesda)">
        <title>Improved Reference Genome for Cyclotella cryptica CCMP332, a Model for Cell Wall Morphogenesis, Salinity Adaptation, and Lipid Production in Diatoms (Bacillariophyta).</title>
        <authorList>
            <person name="Roberts W.R."/>
            <person name="Downey K.M."/>
            <person name="Ruck E.C."/>
            <person name="Traller J.C."/>
            <person name="Alverson A.J."/>
        </authorList>
    </citation>
    <scope>NUCLEOTIDE SEQUENCE [LARGE SCALE GENOMIC DNA]</scope>
    <source>
        <strain evidence="1 2">CCMP332</strain>
    </source>
</reference>